<dbReference type="InterPro" id="IPR010255">
    <property type="entry name" value="Haem_peroxidase_sf"/>
</dbReference>
<dbReference type="OrthoDB" id="2113341at2759"/>
<dbReference type="GO" id="GO:0020037">
    <property type="term" value="F:heme binding"/>
    <property type="evidence" value="ECO:0007669"/>
    <property type="project" value="UniProtKB-UniRule"/>
</dbReference>
<evidence type="ECO:0000256" key="3">
    <source>
        <dbReference type="ARBA" id="ARBA00022559"/>
    </source>
</evidence>
<dbReference type="SUPFAM" id="SSF48113">
    <property type="entry name" value="Heme-dependent peroxidases"/>
    <property type="match status" value="1"/>
</dbReference>
<evidence type="ECO:0000313" key="21">
    <source>
        <dbReference type="Proteomes" id="UP000077755"/>
    </source>
</evidence>
<evidence type="ECO:0000256" key="10">
    <source>
        <dbReference type="ARBA" id="ARBA00023180"/>
    </source>
</evidence>
<evidence type="ECO:0000259" key="18">
    <source>
        <dbReference type="PROSITE" id="PS50873"/>
    </source>
</evidence>
<evidence type="ECO:0000256" key="4">
    <source>
        <dbReference type="ARBA" id="ARBA00022617"/>
    </source>
</evidence>
<evidence type="ECO:0000256" key="17">
    <source>
        <dbReference type="RuleBase" id="RU362060"/>
    </source>
</evidence>
<evidence type="ECO:0000256" key="12">
    <source>
        <dbReference type="PIRSR" id="PIRSR600823-1"/>
    </source>
</evidence>
<dbReference type="InterPro" id="IPR000823">
    <property type="entry name" value="Peroxidase_pln"/>
</dbReference>
<sequence>MASVVARPHWLVFFLLGISSAQLSPDFYSQTCPQVFPVVKWIVYSAIVNETRMGASLLRLFFHDCFVNGCDGSLFLDDTPTFTGEKRATPNLNSARGFEVIDEIKSNIEMVCPGVVSCADIIAIVARDAVTILGGPDWNVKLGRRDSRTASQLAANNSIPPPTSDLDFLVSNFNSVGLSIKDLVALSGAHTIGQARCTNFRDRIYTERDNSEPMFAQVRATNCPRDTGSGDNNLAPLDLQSPTTFDNNYFTNLVNRRGLLHSDQQIYNGGPTDQFVREYYNDPRSFASDFVEAMIKMGDIRPLIGSSGEIRRNCRKIN</sequence>
<dbReference type="EMBL" id="LNRQ01000003">
    <property type="protein sequence ID" value="KZN03147.1"/>
    <property type="molecule type" value="Genomic_DNA"/>
</dbReference>
<feature type="disulfide bond" evidence="16">
    <location>
        <begin position="197"/>
        <end position="223"/>
    </location>
</feature>
<feature type="binding site" evidence="14">
    <location>
        <position position="64"/>
    </location>
    <ligand>
        <name>Ca(2+)</name>
        <dbReference type="ChEBI" id="CHEBI:29108"/>
        <label>1</label>
    </ligand>
</feature>
<evidence type="ECO:0000256" key="6">
    <source>
        <dbReference type="ARBA" id="ARBA00022837"/>
    </source>
</evidence>
<dbReference type="Pfam" id="PF00141">
    <property type="entry name" value="peroxidase"/>
    <property type="match status" value="1"/>
</dbReference>
<evidence type="ECO:0000313" key="19">
    <source>
        <dbReference type="EMBL" id="KZN03147.1"/>
    </source>
</evidence>
<evidence type="ECO:0000256" key="1">
    <source>
        <dbReference type="ARBA" id="ARBA00000189"/>
    </source>
</evidence>
<dbReference type="PROSITE" id="PS00435">
    <property type="entry name" value="PEROXIDASE_1"/>
    <property type="match status" value="1"/>
</dbReference>
<dbReference type="FunFam" id="1.10.520.10:FF:000009">
    <property type="entry name" value="Peroxidase"/>
    <property type="match status" value="1"/>
</dbReference>
<evidence type="ECO:0000256" key="16">
    <source>
        <dbReference type="PIRSR" id="PIRSR600823-5"/>
    </source>
</evidence>
<dbReference type="InterPro" id="IPR033905">
    <property type="entry name" value="Secretory_peroxidase"/>
</dbReference>
<evidence type="ECO:0000256" key="11">
    <source>
        <dbReference type="ARBA" id="ARBA00059171"/>
    </source>
</evidence>
<feature type="binding site" evidence="13">
    <location>
        <position position="160"/>
    </location>
    <ligand>
        <name>substrate</name>
    </ligand>
</feature>
<evidence type="ECO:0000256" key="8">
    <source>
        <dbReference type="ARBA" id="ARBA00023004"/>
    </source>
</evidence>
<dbReference type="FunFam" id="1.10.420.10:FF:000001">
    <property type="entry name" value="Peroxidase"/>
    <property type="match status" value="1"/>
</dbReference>
<dbReference type="KEGG" id="dcr:108214542"/>
<proteinExistence type="inferred from homology"/>
<feature type="binding site" evidence="14">
    <location>
        <position position="246"/>
    </location>
    <ligand>
        <name>Ca(2+)</name>
        <dbReference type="ChEBI" id="CHEBI:29108"/>
        <label>2</label>
    </ligand>
</feature>
<feature type="disulfide bond" evidence="16">
    <location>
        <begin position="118"/>
        <end position="314"/>
    </location>
</feature>
<dbReference type="InterPro" id="IPR002016">
    <property type="entry name" value="Haem_peroxidase"/>
</dbReference>
<feature type="disulfide bond" evidence="16">
    <location>
        <begin position="65"/>
        <end position="70"/>
    </location>
</feature>
<evidence type="ECO:0000256" key="9">
    <source>
        <dbReference type="ARBA" id="ARBA00023157"/>
    </source>
</evidence>
<evidence type="ECO:0000256" key="15">
    <source>
        <dbReference type="PIRSR" id="PIRSR600823-4"/>
    </source>
</evidence>
<keyword evidence="9 16" id="KW-1015">Disulfide bond</keyword>
<dbReference type="PROSITE" id="PS00436">
    <property type="entry name" value="PEROXIDASE_2"/>
    <property type="match status" value="1"/>
</dbReference>
<keyword evidence="8 14" id="KW-0408">Iron</keyword>
<feature type="binding site" description="axial binding residue" evidence="14">
    <location>
        <position position="190"/>
    </location>
    <ligand>
        <name>heme b</name>
        <dbReference type="ChEBI" id="CHEBI:60344"/>
    </ligand>
    <ligandPart>
        <name>Fe</name>
        <dbReference type="ChEBI" id="CHEBI:18248"/>
    </ligandPart>
</feature>
<reference evidence="20" key="2">
    <citation type="submission" date="2022-03" db="EMBL/GenBank/DDBJ databases">
        <title>Draft title - Genomic analysis of global carrot germplasm unveils the trajectory of domestication and the origin of high carotenoid orange carrot.</title>
        <authorList>
            <person name="Iorizzo M."/>
            <person name="Ellison S."/>
            <person name="Senalik D."/>
            <person name="Macko-Podgorni A."/>
            <person name="Grzebelus D."/>
            <person name="Bostan H."/>
            <person name="Rolling W."/>
            <person name="Curaba J."/>
            <person name="Simon P."/>
        </authorList>
    </citation>
    <scope>NUCLEOTIDE SEQUENCE</scope>
    <source>
        <tissue evidence="20">Leaf</tissue>
    </source>
</reference>
<feature type="binding site" evidence="14">
    <location>
        <position position="71"/>
    </location>
    <ligand>
        <name>Ca(2+)</name>
        <dbReference type="ChEBI" id="CHEBI:29108"/>
        <label>1</label>
    </ligand>
</feature>
<dbReference type="PANTHER" id="PTHR31388">
    <property type="entry name" value="PEROXIDASE 72-RELATED"/>
    <property type="match status" value="1"/>
</dbReference>
<dbReference type="PRINTS" id="PR00458">
    <property type="entry name" value="PEROXIDASE"/>
</dbReference>
<feature type="binding site" evidence="14">
    <location>
        <position position="85"/>
    </location>
    <ligand>
        <name>Ca(2+)</name>
        <dbReference type="ChEBI" id="CHEBI:29108"/>
        <label>1</label>
    </ligand>
</feature>
<comment type="catalytic activity">
    <reaction evidence="1 17">
        <text>2 a phenolic donor + H2O2 = 2 a phenolic radical donor + 2 H2O</text>
        <dbReference type="Rhea" id="RHEA:56136"/>
        <dbReference type="ChEBI" id="CHEBI:15377"/>
        <dbReference type="ChEBI" id="CHEBI:16240"/>
        <dbReference type="ChEBI" id="CHEBI:139520"/>
        <dbReference type="ChEBI" id="CHEBI:139521"/>
        <dbReference type="EC" id="1.11.1.7"/>
    </reaction>
</comment>
<feature type="active site" description="Proton acceptor" evidence="12">
    <location>
        <position position="63"/>
    </location>
</feature>
<keyword evidence="6 14" id="KW-0106">Calcium</keyword>
<dbReference type="STRING" id="79200.A0A161Y1W1"/>
<comment type="function">
    <text evidence="11">Removal of H(2)O(2), oxidation of toxic reductants, biosynthesis and degradation of lignin, suberization, auxin catabolism, response to environmental stresses such as wounding, pathogen attack and oxidative stress. These functions might be dependent on each isozyme/isoform in each plant tissue. Involved in the synthesis of highly polymerized lignins.</text>
</comment>
<comment type="subcellular location">
    <subcellularLocation>
        <location evidence="17">Secreted</location>
    </subcellularLocation>
</comment>
<feature type="signal peptide" evidence="17">
    <location>
        <begin position="1"/>
        <end position="21"/>
    </location>
</feature>
<dbReference type="InterPro" id="IPR019793">
    <property type="entry name" value="Peroxidases_heam-ligand_BS"/>
</dbReference>
<keyword evidence="10" id="KW-0325">Glycoprotein</keyword>
<evidence type="ECO:0000256" key="2">
    <source>
        <dbReference type="ARBA" id="ARBA00006873"/>
    </source>
</evidence>
<dbReference type="InterPro" id="IPR019794">
    <property type="entry name" value="Peroxidases_AS"/>
</dbReference>
<gene>
    <name evidence="19" type="ORF">DCAR_011903</name>
    <name evidence="20" type="ORF">DCAR_0313448</name>
</gene>
<comment type="similarity">
    <text evidence="17">Belongs to the peroxidase family. Classical plant (class III) peroxidase subfamily.</text>
</comment>
<dbReference type="PROSITE" id="PS50873">
    <property type="entry name" value="PEROXIDASE_4"/>
    <property type="match status" value="1"/>
</dbReference>
<reference evidence="19" key="1">
    <citation type="journal article" date="2016" name="Nat. Genet.">
        <title>A high-quality carrot genome assembly provides new insights into carotenoid accumulation and asterid genome evolution.</title>
        <authorList>
            <person name="Iorizzo M."/>
            <person name="Ellison S."/>
            <person name="Senalik D."/>
            <person name="Zeng P."/>
            <person name="Satapoomin P."/>
            <person name="Huang J."/>
            <person name="Bowman M."/>
            <person name="Iovene M."/>
            <person name="Sanseverino W."/>
            <person name="Cavagnaro P."/>
            <person name="Yildiz M."/>
            <person name="Macko-Podgorni A."/>
            <person name="Moranska E."/>
            <person name="Grzebelus E."/>
            <person name="Grzebelus D."/>
            <person name="Ashrafi H."/>
            <person name="Zheng Z."/>
            <person name="Cheng S."/>
            <person name="Spooner D."/>
            <person name="Van Deynze A."/>
            <person name="Simon P."/>
        </authorList>
    </citation>
    <scope>NUCLEOTIDE SEQUENCE [LARGE SCALE GENOMIC DNA]</scope>
    <source>
        <tissue evidence="19">Leaf</tissue>
    </source>
</reference>
<dbReference type="GO" id="GO:0006979">
    <property type="term" value="P:response to oxidative stress"/>
    <property type="evidence" value="ECO:0007669"/>
    <property type="project" value="UniProtKB-UniRule"/>
</dbReference>
<dbReference type="OMA" id="VEAMIKM"/>
<dbReference type="Proteomes" id="UP000077755">
    <property type="component" value="Chromosome 3"/>
</dbReference>
<keyword evidence="5 14" id="KW-0479">Metal-binding</keyword>
<comment type="cofactor">
    <cofactor evidence="14 17">
        <name>Ca(2+)</name>
        <dbReference type="ChEBI" id="CHEBI:29108"/>
    </cofactor>
    <text evidence="14 17">Binds 2 calcium ions per subunit.</text>
</comment>
<dbReference type="EMBL" id="CP093345">
    <property type="protein sequence ID" value="WOG94155.1"/>
    <property type="molecule type" value="Genomic_DNA"/>
</dbReference>
<keyword evidence="21" id="KW-1185">Reference proteome</keyword>
<feature type="site" description="Transition state stabilizer" evidence="15">
    <location>
        <position position="59"/>
    </location>
</feature>
<evidence type="ECO:0000256" key="13">
    <source>
        <dbReference type="PIRSR" id="PIRSR600823-2"/>
    </source>
</evidence>
<feature type="disulfide bond" evidence="16">
    <location>
        <begin position="32"/>
        <end position="112"/>
    </location>
</feature>
<dbReference type="GO" id="GO:0005576">
    <property type="term" value="C:extracellular region"/>
    <property type="evidence" value="ECO:0007669"/>
    <property type="project" value="UniProtKB-SubCell"/>
</dbReference>
<dbReference type="AlphaFoldDB" id="A0A161Y1W1"/>
<organism evidence="19">
    <name type="scientific">Daucus carota subsp. sativus</name>
    <name type="common">Carrot</name>
    <dbReference type="NCBI Taxonomy" id="79200"/>
    <lineage>
        <taxon>Eukaryota</taxon>
        <taxon>Viridiplantae</taxon>
        <taxon>Streptophyta</taxon>
        <taxon>Embryophyta</taxon>
        <taxon>Tracheophyta</taxon>
        <taxon>Spermatophyta</taxon>
        <taxon>Magnoliopsida</taxon>
        <taxon>eudicotyledons</taxon>
        <taxon>Gunneridae</taxon>
        <taxon>Pentapetalae</taxon>
        <taxon>asterids</taxon>
        <taxon>campanulids</taxon>
        <taxon>Apiales</taxon>
        <taxon>Apiaceae</taxon>
        <taxon>Apioideae</taxon>
        <taxon>Scandiceae</taxon>
        <taxon>Daucinae</taxon>
        <taxon>Daucus</taxon>
        <taxon>Daucus sect. Daucus</taxon>
    </lineage>
</organism>
<feature type="domain" description="Plant heme peroxidase family profile" evidence="18">
    <location>
        <begin position="22"/>
        <end position="318"/>
    </location>
</feature>
<feature type="binding site" evidence="14">
    <location>
        <position position="238"/>
    </location>
    <ligand>
        <name>Ca(2+)</name>
        <dbReference type="ChEBI" id="CHEBI:29108"/>
        <label>2</label>
    </ligand>
</feature>
<feature type="binding site" evidence="14">
    <location>
        <position position="191"/>
    </location>
    <ligand>
        <name>Ca(2+)</name>
        <dbReference type="ChEBI" id="CHEBI:29108"/>
        <label>2</label>
    </ligand>
</feature>
<dbReference type="GO" id="GO:0042744">
    <property type="term" value="P:hydrogen peroxide catabolic process"/>
    <property type="evidence" value="ECO:0007669"/>
    <property type="project" value="UniProtKB-KW"/>
</dbReference>
<keyword evidence="7 17" id="KW-0560">Oxidoreductase</keyword>
<comment type="cofactor">
    <cofactor evidence="14 17">
        <name>heme b</name>
        <dbReference type="ChEBI" id="CHEBI:60344"/>
    </cofactor>
    <text evidence="14 17">Binds 1 heme b (iron(II)-protoporphyrin IX) group per subunit.</text>
</comment>
<dbReference type="EC" id="1.11.1.7" evidence="17"/>
<keyword evidence="17" id="KW-0732">Signal</keyword>
<dbReference type="Gene3D" id="1.10.420.10">
    <property type="entry name" value="Peroxidase, domain 2"/>
    <property type="match status" value="1"/>
</dbReference>
<feature type="chain" id="PRO_5007747719" description="Peroxidase" evidence="17">
    <location>
        <begin position="22"/>
        <end position="318"/>
    </location>
</feature>
<evidence type="ECO:0000313" key="20">
    <source>
        <dbReference type="EMBL" id="WOG94155.1"/>
    </source>
</evidence>
<protein>
    <recommendedName>
        <fullName evidence="17">Peroxidase</fullName>
        <ecNumber evidence="17">1.11.1.7</ecNumber>
    </recommendedName>
</protein>
<dbReference type="GO" id="GO:0140825">
    <property type="term" value="F:lactoperoxidase activity"/>
    <property type="evidence" value="ECO:0007669"/>
    <property type="project" value="UniProtKB-EC"/>
</dbReference>
<feature type="binding site" evidence="14">
    <location>
        <position position="67"/>
    </location>
    <ligand>
        <name>Ca(2+)</name>
        <dbReference type="ChEBI" id="CHEBI:29108"/>
        <label>1</label>
    </ligand>
</feature>
<dbReference type="GO" id="GO:0046872">
    <property type="term" value="F:metal ion binding"/>
    <property type="evidence" value="ECO:0007669"/>
    <property type="project" value="UniProtKB-UniRule"/>
</dbReference>
<keyword evidence="17" id="KW-0964">Secreted</keyword>
<accession>A0A161Y1W1</accession>
<name>A0A161Y1W1_DAUCS</name>
<feature type="binding site" evidence="14">
    <location>
        <position position="69"/>
    </location>
    <ligand>
        <name>Ca(2+)</name>
        <dbReference type="ChEBI" id="CHEBI:29108"/>
        <label>1</label>
    </ligand>
</feature>
<evidence type="ECO:0000256" key="5">
    <source>
        <dbReference type="ARBA" id="ARBA00022723"/>
    </source>
</evidence>
<keyword evidence="17" id="KW-0376">Hydrogen peroxide</keyword>
<dbReference type="CDD" id="cd00693">
    <property type="entry name" value="secretory_peroxidase"/>
    <property type="match status" value="1"/>
</dbReference>
<keyword evidence="4 17" id="KW-0349">Heme</keyword>
<evidence type="ECO:0000256" key="14">
    <source>
        <dbReference type="PIRSR" id="PIRSR600823-3"/>
    </source>
</evidence>
<keyword evidence="3 17" id="KW-0575">Peroxidase</keyword>
<dbReference type="Gramene" id="KZN03147">
    <property type="protein sequence ID" value="KZN03147"/>
    <property type="gene ID" value="DCAR_011903"/>
</dbReference>
<dbReference type="PRINTS" id="PR00461">
    <property type="entry name" value="PLPEROXIDASE"/>
</dbReference>
<evidence type="ECO:0000256" key="7">
    <source>
        <dbReference type="ARBA" id="ARBA00023002"/>
    </source>
</evidence>
<dbReference type="Gene3D" id="1.10.520.10">
    <property type="match status" value="1"/>
</dbReference>
<comment type="similarity">
    <text evidence="2">Belongs to the peroxidase family. Ascorbate peroxidase subfamily.</text>
</comment>
<feature type="binding site" evidence="14">
    <location>
        <position position="73"/>
    </location>
    <ligand>
        <name>Ca(2+)</name>
        <dbReference type="ChEBI" id="CHEBI:29108"/>
        <label>1</label>
    </ligand>
</feature>
<dbReference type="PANTHER" id="PTHR31388:SF24">
    <property type="entry name" value="PEROXIDASE 52"/>
    <property type="match status" value="1"/>
</dbReference>